<dbReference type="AlphaFoldDB" id="A0A2S0MRW1"/>
<dbReference type="Gene3D" id="2.40.160.10">
    <property type="entry name" value="Porin"/>
    <property type="match status" value="1"/>
</dbReference>
<feature type="signal peptide" evidence="1">
    <location>
        <begin position="1"/>
        <end position="23"/>
    </location>
</feature>
<dbReference type="Pfam" id="PF13609">
    <property type="entry name" value="Porin_4"/>
    <property type="match status" value="1"/>
</dbReference>
<organism evidence="3 4">
    <name type="scientific">Pukyongiella litopenaei</name>
    <dbReference type="NCBI Taxonomy" id="2605946"/>
    <lineage>
        <taxon>Bacteria</taxon>
        <taxon>Pseudomonadati</taxon>
        <taxon>Pseudomonadota</taxon>
        <taxon>Alphaproteobacteria</taxon>
        <taxon>Rhodobacterales</taxon>
        <taxon>Paracoccaceae</taxon>
        <taxon>Pukyongiella</taxon>
    </lineage>
</organism>
<feature type="chain" id="PRO_5015577135" evidence="1">
    <location>
        <begin position="24"/>
        <end position="369"/>
    </location>
</feature>
<dbReference type="Proteomes" id="UP000237655">
    <property type="component" value="Chromosome"/>
</dbReference>
<dbReference type="KEGG" id="thas:C6Y53_12820"/>
<feature type="domain" description="Porin" evidence="2">
    <location>
        <begin position="10"/>
        <end position="349"/>
    </location>
</feature>
<evidence type="ECO:0000313" key="4">
    <source>
        <dbReference type="Proteomes" id="UP000237655"/>
    </source>
</evidence>
<dbReference type="RefSeq" id="WP_106472794.1">
    <property type="nucleotide sequence ID" value="NZ_CP027665.1"/>
</dbReference>
<proteinExistence type="predicted"/>
<keyword evidence="4" id="KW-1185">Reference proteome</keyword>
<evidence type="ECO:0000259" key="2">
    <source>
        <dbReference type="Pfam" id="PF13609"/>
    </source>
</evidence>
<sequence>MTQKLVAPLAVAATAALALPAAAELKYENATGGSVKIYGQFSPAYQSVDDGQDRKNTWVDNAHSNTRVGLWVRQPDAGGEFSFNFETALGLRSSDGVSQTFTPNGAEWDRTKLRKIDFAYTSNSWGKISAGQGSMATDGVANADLGSNGMTTYNGIPDFAGDFLFRGPNGALSGVSISDAFTSLDGGRRARIRYDTPSFAGFSLSAAWGKEVLSKTNNDEYYDVALRYANDFNGTEVTGAIGFSRRDPETGGPNVDDTIGSFNVKLQSGLVFTVAGGSRKNSGSYGYGKVGYEADWLAAGATSFAVDYYRGSDFVVSGSESTAYGIGINQQVDSLNTQFYLGYRRHEYSEPGTDYADIDAILVGARWKF</sequence>
<accession>A0A2S0MRW1</accession>
<keyword evidence="1" id="KW-0732">Signal</keyword>
<evidence type="ECO:0000313" key="3">
    <source>
        <dbReference type="EMBL" id="AVO38481.1"/>
    </source>
</evidence>
<dbReference type="InterPro" id="IPR033900">
    <property type="entry name" value="Gram_neg_porin_domain"/>
</dbReference>
<name>A0A2S0MRW1_9RHOB</name>
<dbReference type="EMBL" id="CP027665">
    <property type="protein sequence ID" value="AVO38481.1"/>
    <property type="molecule type" value="Genomic_DNA"/>
</dbReference>
<reference evidence="4" key="1">
    <citation type="submission" date="2018-03" db="EMBL/GenBank/DDBJ databases">
        <title>Genomic analysis of the strain SH-1 isolated from shrimp intestine.</title>
        <authorList>
            <person name="Kim Y.-S."/>
            <person name="Kim S.-E."/>
            <person name="Kim K.-H."/>
        </authorList>
    </citation>
    <scope>NUCLEOTIDE SEQUENCE [LARGE SCALE GENOMIC DNA]</scope>
    <source>
        <strain evidence="4">SH-1</strain>
    </source>
</reference>
<dbReference type="GO" id="GO:0016020">
    <property type="term" value="C:membrane"/>
    <property type="evidence" value="ECO:0007669"/>
    <property type="project" value="InterPro"/>
</dbReference>
<dbReference type="InterPro" id="IPR023614">
    <property type="entry name" value="Porin_dom_sf"/>
</dbReference>
<dbReference type="SUPFAM" id="SSF56935">
    <property type="entry name" value="Porins"/>
    <property type="match status" value="1"/>
</dbReference>
<evidence type="ECO:0000256" key="1">
    <source>
        <dbReference type="SAM" id="SignalP"/>
    </source>
</evidence>
<gene>
    <name evidence="3" type="ORF">C6Y53_12820</name>
</gene>
<dbReference type="GO" id="GO:0015288">
    <property type="term" value="F:porin activity"/>
    <property type="evidence" value="ECO:0007669"/>
    <property type="project" value="InterPro"/>
</dbReference>
<protein>
    <submittedName>
        <fullName evidence="3">Porin</fullName>
    </submittedName>
</protein>